<dbReference type="EMBL" id="MUJZ01003777">
    <property type="protein sequence ID" value="OTF83420.1"/>
    <property type="molecule type" value="Genomic_DNA"/>
</dbReference>
<dbReference type="AlphaFoldDB" id="A0A1Y3BR30"/>
<accession>A0A1Y3BR30</accession>
<comment type="caution">
    <text evidence="3">The sequence shown here is derived from an EMBL/GenBank/DDBJ whole genome shotgun (WGS) entry which is preliminary data.</text>
</comment>
<reference evidence="3 4" key="1">
    <citation type="submission" date="2017-03" db="EMBL/GenBank/DDBJ databases">
        <title>Genome Survey of Euroglyphus maynei.</title>
        <authorList>
            <person name="Arlian L.G."/>
            <person name="Morgan M.S."/>
            <person name="Rider S.D."/>
        </authorList>
    </citation>
    <scope>NUCLEOTIDE SEQUENCE [LARGE SCALE GENOMIC DNA]</scope>
    <source>
        <strain evidence="3">Arlian Lab</strain>
        <tissue evidence="3">Whole body</tissue>
    </source>
</reference>
<feature type="compositionally biased region" description="Acidic residues" evidence="1">
    <location>
        <begin position="35"/>
        <end position="49"/>
    </location>
</feature>
<evidence type="ECO:0000256" key="2">
    <source>
        <dbReference type="SAM" id="Phobius"/>
    </source>
</evidence>
<keyword evidence="4" id="KW-1185">Reference proteome</keyword>
<keyword evidence="2" id="KW-0472">Membrane</keyword>
<evidence type="ECO:0000256" key="1">
    <source>
        <dbReference type="SAM" id="MobiDB-lite"/>
    </source>
</evidence>
<dbReference type="Proteomes" id="UP000194236">
    <property type="component" value="Unassembled WGS sequence"/>
</dbReference>
<keyword evidence="2" id="KW-0812">Transmembrane</keyword>
<proteinExistence type="predicted"/>
<protein>
    <submittedName>
        <fullName evidence="3">Uncharacterized protein</fullName>
    </submittedName>
</protein>
<feature type="transmembrane region" description="Helical" evidence="2">
    <location>
        <begin position="78"/>
        <end position="101"/>
    </location>
</feature>
<keyword evidence="2" id="KW-1133">Transmembrane helix</keyword>
<gene>
    <name evidence="3" type="ORF">BLA29_002762</name>
</gene>
<organism evidence="3 4">
    <name type="scientific">Euroglyphus maynei</name>
    <name type="common">Mayne's house dust mite</name>
    <dbReference type="NCBI Taxonomy" id="6958"/>
    <lineage>
        <taxon>Eukaryota</taxon>
        <taxon>Metazoa</taxon>
        <taxon>Ecdysozoa</taxon>
        <taxon>Arthropoda</taxon>
        <taxon>Chelicerata</taxon>
        <taxon>Arachnida</taxon>
        <taxon>Acari</taxon>
        <taxon>Acariformes</taxon>
        <taxon>Sarcoptiformes</taxon>
        <taxon>Astigmata</taxon>
        <taxon>Psoroptidia</taxon>
        <taxon>Analgoidea</taxon>
        <taxon>Pyroglyphidae</taxon>
        <taxon>Pyroglyphinae</taxon>
        <taxon>Euroglyphus</taxon>
    </lineage>
</organism>
<feature type="region of interest" description="Disordered" evidence="1">
    <location>
        <begin position="35"/>
        <end position="66"/>
    </location>
</feature>
<sequence>MNHQQYHRAMAQRMRQTKMDKDLSMEVYSGLYVDENENNTPELDDEEGETSINDQDRRHGRNHRHHDPNEFCISMRKFAIGVAIASLLLMLAVLLLVICILQRRRRRHHQQHHQRLYTSSAAGSTIGSGSVYSGPYTNRAYIRD</sequence>
<evidence type="ECO:0000313" key="3">
    <source>
        <dbReference type="EMBL" id="OTF83420.1"/>
    </source>
</evidence>
<evidence type="ECO:0000313" key="4">
    <source>
        <dbReference type="Proteomes" id="UP000194236"/>
    </source>
</evidence>
<name>A0A1Y3BR30_EURMA</name>